<evidence type="ECO:0000256" key="8">
    <source>
        <dbReference type="ARBA" id="ARBA00023242"/>
    </source>
</evidence>
<keyword evidence="6" id="KW-0805">Transcription regulation</keyword>
<dbReference type="GO" id="GO:0005634">
    <property type="term" value="C:nucleus"/>
    <property type="evidence" value="ECO:0007669"/>
    <property type="project" value="UniProtKB-SubCell"/>
</dbReference>
<gene>
    <name evidence="13" type="ORF">CTheo_5933</name>
</gene>
<name>A0A5N5QGG6_9AGAM</name>
<dbReference type="InterPro" id="IPR040706">
    <property type="entry name" value="Zf-MYST"/>
</dbReference>
<dbReference type="PANTHER" id="PTHR10615:SF219">
    <property type="entry name" value="HISTONE ACETYLTRANSFERASE KAT5"/>
    <property type="match status" value="1"/>
</dbReference>
<feature type="region of interest" description="Disordered" evidence="11">
    <location>
        <begin position="41"/>
        <end position="95"/>
    </location>
</feature>
<evidence type="ECO:0000256" key="5">
    <source>
        <dbReference type="ARBA" id="ARBA00022833"/>
    </source>
</evidence>
<proteinExistence type="predicted"/>
<dbReference type="GO" id="GO:0046972">
    <property type="term" value="F:histone H4K16 acetyltransferase activity"/>
    <property type="evidence" value="ECO:0007669"/>
    <property type="project" value="TreeGrafter"/>
</dbReference>
<accession>A0A5N5QGG6</accession>
<dbReference type="InterPro" id="IPR016181">
    <property type="entry name" value="Acyl_CoA_acyltransferase"/>
</dbReference>
<dbReference type="Pfam" id="PF17772">
    <property type="entry name" value="zf-MYST"/>
    <property type="match status" value="1"/>
</dbReference>
<protein>
    <submittedName>
        <fullName evidence="13">Histone acetyltransferase</fullName>
    </submittedName>
</protein>
<dbReference type="GO" id="GO:0006355">
    <property type="term" value="P:regulation of DNA-templated transcription"/>
    <property type="evidence" value="ECO:0007669"/>
    <property type="project" value="InterPro"/>
</dbReference>
<evidence type="ECO:0000256" key="2">
    <source>
        <dbReference type="ARBA" id="ARBA00022679"/>
    </source>
</evidence>
<keyword evidence="7" id="KW-0804">Transcription</keyword>
<organism evidence="13 14">
    <name type="scientific">Ceratobasidium theobromae</name>
    <dbReference type="NCBI Taxonomy" id="1582974"/>
    <lineage>
        <taxon>Eukaryota</taxon>
        <taxon>Fungi</taxon>
        <taxon>Dikarya</taxon>
        <taxon>Basidiomycota</taxon>
        <taxon>Agaricomycotina</taxon>
        <taxon>Agaricomycetes</taxon>
        <taxon>Cantharellales</taxon>
        <taxon>Ceratobasidiaceae</taxon>
        <taxon>Ceratobasidium</taxon>
    </lineage>
</organism>
<feature type="compositionally biased region" description="Polar residues" evidence="11">
    <location>
        <begin position="530"/>
        <end position="546"/>
    </location>
</feature>
<evidence type="ECO:0000256" key="10">
    <source>
        <dbReference type="PIRSR" id="PIRSR602717-51"/>
    </source>
</evidence>
<sequence length="577" mass="64476">MLNSPSLRATIIQHRGSEYYVHYDGRDKRLDEWVPAATVDLIPDPSQTHQPPDTRAKKRNRTAHSDGTDDDPNSPALPLGPSLHTRDQTEAAQQHRALTAQRNFDRVNFGQWHIKTWYFSPYPSFDDETDTHTRPRATPEGSIIALSSATPVTVNNTSPAATTGSGDATLWVCDRCFKYMREATVWELHKKTCKVIHPPGRKVYQRGAHTIWEVDGQVERVRTNHLHVTVPGLAISTWLGCGCVLTHHATQRSNLIALLYCQNLSLFGKLFIDVKTLFFDTEHFMFYILTDADAHRDHFLAYFSQEKVSYDDYNLACIVTLPPYQKRGYGMLLIEFSYELSRRAGKLGTPERPLSDLGLRSYVSFWIAVLVRFFRTITPLPAEDEQTNSGPRSGATAHLDHPAIAQDGPIPLCGPRPDQQRHLLTEAGRSSTATWERSRARASLSLVDTFGDISYHSGDGVAGVAKHRTVRCGLEDIAHATHLRPDDIALALREAGLLTRRCTAQSNPAGSLEYTASGGESVDNNRHAGSENSINGVQESKSSQNETQIVITREMIEAVARERKVKPAYLDRAYVLL</sequence>
<keyword evidence="2 13" id="KW-0808">Transferase</keyword>
<keyword evidence="5" id="KW-0862">Zinc</keyword>
<evidence type="ECO:0000256" key="1">
    <source>
        <dbReference type="ARBA" id="ARBA00004123"/>
    </source>
</evidence>
<dbReference type="SUPFAM" id="SSF54160">
    <property type="entry name" value="Chromo domain-like"/>
    <property type="match status" value="1"/>
</dbReference>
<evidence type="ECO:0000313" key="13">
    <source>
        <dbReference type="EMBL" id="KAB5590623.1"/>
    </source>
</evidence>
<dbReference type="PANTHER" id="PTHR10615">
    <property type="entry name" value="HISTONE ACETYLTRANSFERASE"/>
    <property type="match status" value="1"/>
</dbReference>
<dbReference type="OrthoDB" id="787137at2759"/>
<dbReference type="EMBL" id="SSOP01000156">
    <property type="protein sequence ID" value="KAB5590623.1"/>
    <property type="molecule type" value="Genomic_DNA"/>
</dbReference>
<dbReference type="Proteomes" id="UP000383932">
    <property type="component" value="Unassembled WGS sequence"/>
</dbReference>
<evidence type="ECO:0000256" key="11">
    <source>
        <dbReference type="SAM" id="MobiDB-lite"/>
    </source>
</evidence>
<feature type="region of interest" description="Disordered" evidence="11">
    <location>
        <begin position="508"/>
        <end position="546"/>
    </location>
</feature>
<feature type="domain" description="MYST-type HAT" evidence="12">
    <location>
        <begin position="99"/>
        <end position="516"/>
    </location>
</feature>
<evidence type="ECO:0000256" key="4">
    <source>
        <dbReference type="ARBA" id="ARBA00022771"/>
    </source>
</evidence>
<reference evidence="13 14" key="1">
    <citation type="journal article" date="2019" name="Fungal Biol. Biotechnol.">
        <title>Draft genome sequence of fastidious pathogen Ceratobasidium theobromae, which causes vascular-streak dieback in Theobroma cacao.</title>
        <authorList>
            <person name="Ali S.S."/>
            <person name="Asman A."/>
            <person name="Shao J."/>
            <person name="Firmansyah A.P."/>
            <person name="Susilo A.W."/>
            <person name="Rosmana A."/>
            <person name="McMahon P."/>
            <person name="Junaid M."/>
            <person name="Guest D."/>
            <person name="Kheng T.Y."/>
            <person name="Meinhardt L.W."/>
            <person name="Bailey B.A."/>
        </authorList>
    </citation>
    <scope>NUCLEOTIDE SEQUENCE [LARGE SCALE GENOMIC DNA]</scope>
    <source>
        <strain evidence="13 14">CT2</strain>
    </source>
</reference>
<keyword evidence="9" id="KW-0012">Acyltransferase</keyword>
<dbReference type="Pfam" id="PF11717">
    <property type="entry name" value="Tudor-knot"/>
    <property type="match status" value="1"/>
</dbReference>
<dbReference type="Gene3D" id="2.30.30.140">
    <property type="match status" value="1"/>
</dbReference>
<keyword evidence="4" id="KW-0863">Zinc-finger</keyword>
<dbReference type="PROSITE" id="PS51726">
    <property type="entry name" value="MYST_HAT"/>
    <property type="match status" value="1"/>
</dbReference>
<keyword evidence="8" id="KW-0539">Nucleus</keyword>
<feature type="active site" description="Proton donor/acceptor" evidence="10">
    <location>
        <position position="351"/>
    </location>
</feature>
<evidence type="ECO:0000313" key="14">
    <source>
        <dbReference type="Proteomes" id="UP000383932"/>
    </source>
</evidence>
<evidence type="ECO:0000256" key="6">
    <source>
        <dbReference type="ARBA" id="ARBA00023015"/>
    </source>
</evidence>
<keyword evidence="3" id="KW-0479">Metal-binding</keyword>
<dbReference type="SUPFAM" id="SSF55729">
    <property type="entry name" value="Acyl-CoA N-acyltransferases (Nat)"/>
    <property type="match status" value="2"/>
</dbReference>
<dbReference type="InterPro" id="IPR016197">
    <property type="entry name" value="Chromo-like_dom_sf"/>
</dbReference>
<keyword evidence="14" id="KW-1185">Reference proteome</keyword>
<evidence type="ECO:0000256" key="3">
    <source>
        <dbReference type="ARBA" id="ARBA00022723"/>
    </source>
</evidence>
<dbReference type="AlphaFoldDB" id="A0A5N5QGG6"/>
<evidence type="ECO:0000256" key="7">
    <source>
        <dbReference type="ARBA" id="ARBA00023163"/>
    </source>
</evidence>
<dbReference type="GO" id="GO:0035267">
    <property type="term" value="C:NuA4 histone acetyltransferase complex"/>
    <property type="evidence" value="ECO:0007669"/>
    <property type="project" value="TreeGrafter"/>
</dbReference>
<dbReference type="Pfam" id="PF01853">
    <property type="entry name" value="MOZ_SAS"/>
    <property type="match status" value="1"/>
</dbReference>
<dbReference type="InterPro" id="IPR002717">
    <property type="entry name" value="HAT_MYST-type"/>
</dbReference>
<dbReference type="InterPro" id="IPR025995">
    <property type="entry name" value="Tudor-knot"/>
</dbReference>
<evidence type="ECO:0000256" key="9">
    <source>
        <dbReference type="ARBA" id="ARBA00023315"/>
    </source>
</evidence>
<dbReference type="GO" id="GO:0008270">
    <property type="term" value="F:zinc ion binding"/>
    <property type="evidence" value="ECO:0007669"/>
    <property type="project" value="UniProtKB-KW"/>
</dbReference>
<dbReference type="InterPro" id="IPR050603">
    <property type="entry name" value="MYST_HAT"/>
</dbReference>
<dbReference type="Gene3D" id="3.40.630.30">
    <property type="match status" value="1"/>
</dbReference>
<dbReference type="Gene3D" id="3.30.60.60">
    <property type="entry name" value="N-acetyl transferase-like"/>
    <property type="match status" value="1"/>
</dbReference>
<evidence type="ECO:0000259" key="12">
    <source>
        <dbReference type="PROSITE" id="PS51726"/>
    </source>
</evidence>
<comment type="caution">
    <text evidence="13">The sequence shown here is derived from an EMBL/GenBank/DDBJ whole genome shotgun (WGS) entry which is preliminary data.</text>
</comment>
<comment type="subcellular location">
    <subcellularLocation>
        <location evidence="1">Nucleus</location>
    </subcellularLocation>
</comment>